<keyword evidence="5" id="KW-1185">Reference proteome</keyword>
<accession>A0A3R7J497</accession>
<evidence type="ECO:0000313" key="2">
    <source>
        <dbReference type="EMBL" id="KAG2520183.1"/>
    </source>
</evidence>
<dbReference type="Proteomes" id="UP000785171">
    <property type="component" value="Unassembled WGS sequence"/>
</dbReference>
<reference evidence="5 6" key="2">
    <citation type="submission" date="2018-07" db="EMBL/GenBank/DDBJ databases">
        <title>Genome sequencing of oomycete isolates from Chile give support for New Zealand origin for Phytophthora kernoviae and make available the first Nothophytophthora sp. genome.</title>
        <authorList>
            <person name="Studholme D.J."/>
            <person name="Sanfuentes E."/>
            <person name="Panda P."/>
            <person name="Hill R."/>
            <person name="Sambles C."/>
            <person name="Grant M."/>
            <person name="Williams N.M."/>
            <person name="Mcdougal R.L."/>
        </authorList>
    </citation>
    <scope>NUCLEOTIDE SEQUENCE [LARGE SCALE GENOMIC DNA]</scope>
    <source>
        <strain evidence="3">Chile2</strain>
        <strain evidence="4">Chile4</strain>
    </source>
</reference>
<dbReference type="EMBL" id="MBDN02000286">
    <property type="protein sequence ID" value="RLN76839.1"/>
    <property type="molecule type" value="Genomic_DNA"/>
</dbReference>
<sequence>MILTDGKAVSIVMRKPKREVVKRPQNEKDYDIMWDLDPGRKDLFVATNQFGEKISCSTPVRNMLTKKTAALGRLEEYVRFMIPRMDMLLTFQMTKPFRKLRFRRNKLAKKL</sequence>
<dbReference type="Proteomes" id="UP000285624">
    <property type="component" value="Unassembled WGS sequence"/>
</dbReference>
<evidence type="ECO:0000313" key="6">
    <source>
        <dbReference type="Proteomes" id="UP000285883"/>
    </source>
</evidence>
<dbReference type="Proteomes" id="UP000285883">
    <property type="component" value="Unassembled WGS sequence"/>
</dbReference>
<dbReference type="EMBL" id="JPWV03000300">
    <property type="protein sequence ID" value="KAG2518519.1"/>
    <property type="molecule type" value="Genomic_DNA"/>
</dbReference>
<evidence type="ECO:0000313" key="1">
    <source>
        <dbReference type="EMBL" id="KAG2518519.1"/>
    </source>
</evidence>
<evidence type="ECO:0000313" key="4">
    <source>
        <dbReference type="EMBL" id="RLN76839.1"/>
    </source>
</evidence>
<evidence type="ECO:0000313" key="3">
    <source>
        <dbReference type="EMBL" id="RLM96936.1"/>
    </source>
</evidence>
<evidence type="ECO:0000313" key="5">
    <source>
        <dbReference type="Proteomes" id="UP000285624"/>
    </source>
</evidence>
<dbReference type="AlphaFoldDB" id="A0A3R7J497"/>
<reference evidence="1" key="3">
    <citation type="submission" date="2020-06" db="EMBL/GenBank/DDBJ databases">
        <authorList>
            <person name="Studholme D.J."/>
        </authorList>
    </citation>
    <scope>NUCLEOTIDE SEQUENCE</scope>
    <source>
        <strain evidence="1">NZFS 2646</strain>
        <strain evidence="2">NZFS 3630</strain>
    </source>
</reference>
<reference evidence="1" key="1">
    <citation type="journal article" date="2015" name="Genom Data">
        <title>Genome sequences of six Phytophthora species associated with forests in New Zealand.</title>
        <authorList>
            <person name="Studholme D.J."/>
            <person name="McDougal R.L."/>
            <person name="Sambles C."/>
            <person name="Hansen E."/>
            <person name="Hardy G."/>
            <person name="Grant M."/>
            <person name="Ganley R.J."/>
            <person name="Williams N.M."/>
        </authorList>
    </citation>
    <scope>NUCLEOTIDE SEQUENCE</scope>
    <source>
        <strain evidence="1">NZFS 2646</strain>
        <strain evidence="2">NZFS 3630</strain>
    </source>
</reference>
<comment type="caution">
    <text evidence="3">The sequence shown here is derived from an EMBL/GenBank/DDBJ whole genome shotgun (WGS) entry which is preliminary data.</text>
</comment>
<dbReference type="Proteomes" id="UP000792063">
    <property type="component" value="Unassembled WGS sequence"/>
</dbReference>
<organism evidence="3 6">
    <name type="scientific">Phytophthora kernoviae</name>
    <dbReference type="NCBI Taxonomy" id="325452"/>
    <lineage>
        <taxon>Eukaryota</taxon>
        <taxon>Sar</taxon>
        <taxon>Stramenopiles</taxon>
        <taxon>Oomycota</taxon>
        <taxon>Peronosporomycetes</taxon>
        <taxon>Peronosporales</taxon>
        <taxon>Peronosporaceae</taxon>
        <taxon>Phytophthora</taxon>
    </lineage>
</organism>
<proteinExistence type="predicted"/>
<protein>
    <submittedName>
        <fullName evidence="3">Uncharacterized protein</fullName>
    </submittedName>
</protein>
<dbReference type="EMBL" id="JPWU03000302">
    <property type="protein sequence ID" value="KAG2520183.1"/>
    <property type="molecule type" value="Genomic_DNA"/>
</dbReference>
<gene>
    <name evidence="3" type="ORF">BBI17_007229</name>
    <name evidence="4" type="ORF">BBO99_00007226</name>
    <name evidence="1" type="ORF">JM16_006831</name>
    <name evidence="2" type="ORF">JM18_006749</name>
</gene>
<name>A0A3R7J497_9STRA</name>
<dbReference type="EMBL" id="MAYM02002295">
    <property type="protein sequence ID" value="RLM96936.1"/>
    <property type="molecule type" value="Genomic_DNA"/>
</dbReference>